<keyword evidence="2" id="KW-1185">Reference proteome</keyword>
<dbReference type="EMBL" id="JBHUIP010000003">
    <property type="protein sequence ID" value="MFD2261832.1"/>
    <property type="molecule type" value="Genomic_DNA"/>
</dbReference>
<comment type="caution">
    <text evidence="1">The sequence shown here is derived from an EMBL/GenBank/DDBJ whole genome shotgun (WGS) entry which is preliminary data.</text>
</comment>
<proteinExistence type="predicted"/>
<organism evidence="1 2">
    <name type="scientific">Lacibacterium aquatile</name>
    <dbReference type="NCBI Taxonomy" id="1168082"/>
    <lineage>
        <taxon>Bacteria</taxon>
        <taxon>Pseudomonadati</taxon>
        <taxon>Pseudomonadota</taxon>
        <taxon>Alphaproteobacteria</taxon>
        <taxon>Rhodospirillales</taxon>
        <taxon>Rhodospirillaceae</taxon>
    </lineage>
</organism>
<dbReference type="CDD" id="cd02980">
    <property type="entry name" value="TRX_Fd_family"/>
    <property type="match status" value="1"/>
</dbReference>
<evidence type="ECO:0000313" key="1">
    <source>
        <dbReference type="EMBL" id="MFD2261832.1"/>
    </source>
</evidence>
<evidence type="ECO:0000313" key="2">
    <source>
        <dbReference type="Proteomes" id="UP001597295"/>
    </source>
</evidence>
<accession>A0ABW5DL72</accession>
<dbReference type="RefSeq" id="WP_379874746.1">
    <property type="nucleotide sequence ID" value="NZ_JBHUIP010000003.1"/>
</dbReference>
<dbReference type="Gene3D" id="3.40.30.10">
    <property type="entry name" value="Glutaredoxin"/>
    <property type="match status" value="1"/>
</dbReference>
<reference evidence="2" key="1">
    <citation type="journal article" date="2019" name="Int. J. Syst. Evol. Microbiol.">
        <title>The Global Catalogue of Microorganisms (GCM) 10K type strain sequencing project: providing services to taxonomists for standard genome sequencing and annotation.</title>
        <authorList>
            <consortium name="The Broad Institute Genomics Platform"/>
            <consortium name="The Broad Institute Genome Sequencing Center for Infectious Disease"/>
            <person name="Wu L."/>
            <person name="Ma J."/>
        </authorList>
    </citation>
    <scope>NUCLEOTIDE SEQUENCE [LARGE SCALE GENOMIC DNA]</scope>
    <source>
        <strain evidence="2">CGMCC 1.19062</strain>
    </source>
</reference>
<dbReference type="Proteomes" id="UP001597295">
    <property type="component" value="Unassembled WGS sequence"/>
</dbReference>
<gene>
    <name evidence="1" type="ORF">ACFSM5_02965</name>
</gene>
<sequence length="104" mass="11202">MTASVTLMVCVNRRFGPTTPSCAGRGSERLADQLTAMIAERALDVRIERSACQGRCAFGPAMRRLPQLEIFLQVTDADLANIVDSCAALPSQKVAENDDLPPPI</sequence>
<dbReference type="InterPro" id="IPR036249">
    <property type="entry name" value="Thioredoxin-like_sf"/>
</dbReference>
<name>A0ABW5DL72_9PROT</name>
<protein>
    <submittedName>
        <fullName evidence="1">(2Fe-2S) ferredoxin domain-containing protein</fullName>
    </submittedName>
</protein>
<dbReference type="SUPFAM" id="SSF52833">
    <property type="entry name" value="Thioredoxin-like"/>
    <property type="match status" value="1"/>
</dbReference>